<protein>
    <recommendedName>
        <fullName evidence="1">Aminoglycoside phosphotransferase domain-containing protein</fullName>
    </recommendedName>
</protein>
<dbReference type="RefSeq" id="WP_025703322.1">
    <property type="nucleotide sequence ID" value="NZ_CP009287.1"/>
</dbReference>
<dbReference type="KEGG" id="pgm:PGRAT_03250"/>
<evidence type="ECO:0000313" key="3">
    <source>
        <dbReference type="Proteomes" id="UP000029500"/>
    </source>
</evidence>
<dbReference type="Proteomes" id="UP000029500">
    <property type="component" value="Chromosome"/>
</dbReference>
<reference evidence="2 3" key="1">
    <citation type="submission" date="2014-08" db="EMBL/GenBank/DDBJ databases">
        <title>Comparative genomics of the Paenibacillus odorifer group.</title>
        <authorList>
            <person name="den Bakker H.C."/>
            <person name="Tsai Y.-C."/>
            <person name="Martin N."/>
            <person name="Korlach J."/>
            <person name="Wiedmann M."/>
        </authorList>
    </citation>
    <scope>NUCLEOTIDE SEQUENCE [LARGE SCALE GENOMIC DNA]</scope>
    <source>
        <strain evidence="2 3">DSM 15220</strain>
    </source>
</reference>
<organism evidence="2 3">
    <name type="scientific">Paenibacillus graminis</name>
    <dbReference type="NCBI Taxonomy" id="189425"/>
    <lineage>
        <taxon>Bacteria</taxon>
        <taxon>Bacillati</taxon>
        <taxon>Bacillota</taxon>
        <taxon>Bacilli</taxon>
        <taxon>Bacillales</taxon>
        <taxon>Paenibacillaceae</taxon>
        <taxon>Paenibacillus</taxon>
    </lineage>
</organism>
<dbReference type="AlphaFoldDB" id="A0A089M5K7"/>
<evidence type="ECO:0000259" key="1">
    <source>
        <dbReference type="Pfam" id="PF01636"/>
    </source>
</evidence>
<dbReference type="eggNOG" id="COG3173">
    <property type="taxonomic scope" value="Bacteria"/>
</dbReference>
<accession>A0A089M5K7</accession>
<dbReference type="InterPro" id="IPR011009">
    <property type="entry name" value="Kinase-like_dom_sf"/>
</dbReference>
<dbReference type="Gene3D" id="3.90.1200.10">
    <property type="match status" value="1"/>
</dbReference>
<gene>
    <name evidence="2" type="ORF">PGRAT_03250</name>
</gene>
<dbReference type="EMBL" id="CP009287">
    <property type="protein sequence ID" value="AIQ66773.1"/>
    <property type="molecule type" value="Genomic_DNA"/>
</dbReference>
<feature type="domain" description="Aminoglycoside phosphotransferase" evidence="1">
    <location>
        <begin position="4"/>
        <end position="191"/>
    </location>
</feature>
<sequence>MPGKQIGEGRTAEVREYGTGKILKLYRGEIPAHYVEHEYEVCKYVYQQGVQTPQPIELVTLEERKGIIFQQIHGGSMLRLIGEKPWRLGGYARQLASLHHDLHKLQGAEAFGRQKDILRSSIIAAPMLTMEEKTPVLEKLEQLPEGGRLLHGDFHPDNVLIDGQAWTIDWMTGMTGNPAGDAARSVIMFSMGALPPGTSLATRLVTGFIRQRLTKGYIGEYLRLSGLSYAEVNAWVLPVASARLTEGIPVAEKEQLVREIRRRLNSNSSRTGY</sequence>
<dbReference type="InterPro" id="IPR002575">
    <property type="entry name" value="Aminoglycoside_PTrfase"/>
</dbReference>
<dbReference type="SUPFAM" id="SSF56112">
    <property type="entry name" value="Protein kinase-like (PK-like)"/>
    <property type="match status" value="1"/>
</dbReference>
<proteinExistence type="predicted"/>
<dbReference type="STRING" id="189425.PGRAT_03250"/>
<dbReference type="Pfam" id="PF01636">
    <property type="entry name" value="APH"/>
    <property type="match status" value="1"/>
</dbReference>
<name>A0A089M5K7_9BACL</name>
<dbReference type="OrthoDB" id="9800774at2"/>
<keyword evidence="3" id="KW-1185">Reference proteome</keyword>
<evidence type="ECO:0000313" key="2">
    <source>
        <dbReference type="EMBL" id="AIQ66773.1"/>
    </source>
</evidence>
<dbReference type="HOGENOM" id="CLU_083624_1_0_9"/>